<keyword evidence="1" id="KW-0472">Membrane</keyword>
<evidence type="ECO:0000256" key="1">
    <source>
        <dbReference type="SAM" id="Phobius"/>
    </source>
</evidence>
<proteinExistence type="predicted"/>
<keyword evidence="1" id="KW-1133">Transmembrane helix</keyword>
<evidence type="ECO:0000313" key="3">
    <source>
        <dbReference type="Proteomes" id="UP001338125"/>
    </source>
</evidence>
<sequence>MPTGQFAWMSKIGATDQAIAVLNDQPSLFTTLLVVLVGLLVQVLMLFYIHWATMKPDQAKKKRKWLSFLPMKNLDNARRRIGNN</sequence>
<dbReference type="Proteomes" id="UP001338125">
    <property type="component" value="Unassembled WGS sequence"/>
</dbReference>
<keyword evidence="3" id="KW-1185">Reference proteome</keyword>
<reference evidence="2 3" key="1">
    <citation type="submission" date="2024-01" db="EMBL/GenBank/DDBJ databases">
        <title>Complete genome of Cladobotryum mycophilum ATHUM6906.</title>
        <authorList>
            <person name="Christinaki A.C."/>
            <person name="Myridakis A.I."/>
            <person name="Kouvelis V.N."/>
        </authorList>
    </citation>
    <scope>NUCLEOTIDE SEQUENCE [LARGE SCALE GENOMIC DNA]</scope>
    <source>
        <strain evidence="2 3">ATHUM6906</strain>
    </source>
</reference>
<feature type="transmembrane region" description="Helical" evidence="1">
    <location>
        <begin position="32"/>
        <end position="54"/>
    </location>
</feature>
<protein>
    <submittedName>
        <fullName evidence="2">Uncharacterized protein</fullName>
    </submittedName>
</protein>
<dbReference type="EMBL" id="JAVFKD010000001">
    <property type="protein sequence ID" value="KAK5998008.1"/>
    <property type="molecule type" value="Genomic_DNA"/>
</dbReference>
<evidence type="ECO:0000313" key="2">
    <source>
        <dbReference type="EMBL" id="KAK5998008.1"/>
    </source>
</evidence>
<accession>A0ABR0T0M4</accession>
<keyword evidence="1" id="KW-0812">Transmembrane</keyword>
<gene>
    <name evidence="2" type="ORF">PT974_00377</name>
</gene>
<name>A0ABR0T0M4_9HYPO</name>
<organism evidence="2 3">
    <name type="scientific">Cladobotryum mycophilum</name>
    <dbReference type="NCBI Taxonomy" id="491253"/>
    <lineage>
        <taxon>Eukaryota</taxon>
        <taxon>Fungi</taxon>
        <taxon>Dikarya</taxon>
        <taxon>Ascomycota</taxon>
        <taxon>Pezizomycotina</taxon>
        <taxon>Sordariomycetes</taxon>
        <taxon>Hypocreomycetidae</taxon>
        <taxon>Hypocreales</taxon>
        <taxon>Hypocreaceae</taxon>
        <taxon>Cladobotryum</taxon>
    </lineage>
</organism>
<comment type="caution">
    <text evidence="2">The sequence shown here is derived from an EMBL/GenBank/DDBJ whole genome shotgun (WGS) entry which is preliminary data.</text>
</comment>